<proteinExistence type="predicted"/>
<dbReference type="Proteomes" id="UP001479436">
    <property type="component" value="Unassembled WGS sequence"/>
</dbReference>
<dbReference type="EMBL" id="JASJQH010001405">
    <property type="protein sequence ID" value="KAK9761410.1"/>
    <property type="molecule type" value="Genomic_DNA"/>
</dbReference>
<protein>
    <submittedName>
        <fullName evidence="2">Uncharacterized protein</fullName>
    </submittedName>
</protein>
<name>A0ABR2WIS5_9FUNG</name>
<accession>A0ABR2WIS5</accession>
<feature type="non-terminal residue" evidence="2">
    <location>
        <position position="52"/>
    </location>
</feature>
<reference evidence="2 3" key="1">
    <citation type="submission" date="2023-04" db="EMBL/GenBank/DDBJ databases">
        <title>Genome of Basidiobolus ranarum AG-B5.</title>
        <authorList>
            <person name="Stajich J.E."/>
            <person name="Carter-House D."/>
            <person name="Gryganskyi A."/>
        </authorList>
    </citation>
    <scope>NUCLEOTIDE SEQUENCE [LARGE SCALE GENOMIC DNA]</scope>
    <source>
        <strain evidence="2 3">AG-B5</strain>
    </source>
</reference>
<evidence type="ECO:0000313" key="2">
    <source>
        <dbReference type="EMBL" id="KAK9761410.1"/>
    </source>
</evidence>
<comment type="caution">
    <text evidence="2">The sequence shown here is derived from an EMBL/GenBank/DDBJ whole genome shotgun (WGS) entry which is preliminary data.</text>
</comment>
<keyword evidence="3" id="KW-1185">Reference proteome</keyword>
<feature type="region of interest" description="Disordered" evidence="1">
    <location>
        <begin position="1"/>
        <end position="52"/>
    </location>
</feature>
<organism evidence="2 3">
    <name type="scientific">Basidiobolus ranarum</name>
    <dbReference type="NCBI Taxonomy" id="34480"/>
    <lineage>
        <taxon>Eukaryota</taxon>
        <taxon>Fungi</taxon>
        <taxon>Fungi incertae sedis</taxon>
        <taxon>Zoopagomycota</taxon>
        <taxon>Entomophthoromycotina</taxon>
        <taxon>Basidiobolomycetes</taxon>
        <taxon>Basidiobolales</taxon>
        <taxon>Basidiobolaceae</taxon>
        <taxon>Basidiobolus</taxon>
    </lineage>
</organism>
<evidence type="ECO:0000313" key="3">
    <source>
        <dbReference type="Proteomes" id="UP001479436"/>
    </source>
</evidence>
<evidence type="ECO:0000256" key="1">
    <source>
        <dbReference type="SAM" id="MobiDB-lite"/>
    </source>
</evidence>
<sequence>MADDDGMMLNFTTSSAPSGRRPQARVTQVKGGWKQQHKAKKIAQHGTSASPT</sequence>
<gene>
    <name evidence="2" type="ORF">K7432_013718</name>
</gene>